<accession>A0ABR2H1N6</accession>
<evidence type="ECO:0000256" key="1">
    <source>
        <dbReference type="SAM" id="MobiDB-lite"/>
    </source>
</evidence>
<dbReference type="Gene3D" id="3.40.50.12660">
    <property type="match status" value="1"/>
</dbReference>
<name>A0ABR2H1N6_9EUKA</name>
<feature type="region of interest" description="Disordered" evidence="1">
    <location>
        <begin position="293"/>
        <end position="334"/>
    </location>
</feature>
<evidence type="ECO:0000313" key="3">
    <source>
        <dbReference type="Proteomes" id="UP001470230"/>
    </source>
</evidence>
<reference evidence="2 3" key="1">
    <citation type="submission" date="2024-04" db="EMBL/GenBank/DDBJ databases">
        <title>Tritrichomonas musculus Genome.</title>
        <authorList>
            <person name="Alves-Ferreira E."/>
            <person name="Grigg M."/>
            <person name="Lorenzi H."/>
            <person name="Galac M."/>
        </authorList>
    </citation>
    <scope>NUCLEOTIDE SEQUENCE [LARGE SCALE GENOMIC DNA]</scope>
    <source>
        <strain evidence="2 3">EAF2021</strain>
    </source>
</reference>
<gene>
    <name evidence="2" type="ORF">M9Y10_031006</name>
</gene>
<feature type="compositionally biased region" description="Polar residues" evidence="1">
    <location>
        <begin position="325"/>
        <end position="334"/>
    </location>
</feature>
<evidence type="ECO:0008006" key="4">
    <source>
        <dbReference type="Google" id="ProtNLM"/>
    </source>
</evidence>
<comment type="caution">
    <text evidence="2">The sequence shown here is derived from an EMBL/GenBank/DDBJ whole genome shotgun (WGS) entry which is preliminary data.</text>
</comment>
<proteinExistence type="predicted"/>
<sequence>MQNYVLDDYQKGIDATADNNTCYDKPDKKQKHPHYEHRTEKMMKKNNEFSEKKFQKIRHVNNEKKLRKSFERIGRCLNHISRDEMPKGGYDKVCLILINNIEHKKHDPKIGAMNDGYLFGLYHHRLGFKVFYLLNCIQGNYPKYLQFFLFHTTQNLTVYYSGPDTCEDGEHGIEFRHDKNVTAQQFGHLIARDNNGKCKVVFVSDCTASGTVFDISQVTQIGNPNPSPMLLFYTNKSTDPNSKEGRRSHGVLTYYFCKIIYDDPSTTAQRVVERLNAFMNRFGHSITCESTTPEVMNEPVYQPCPHPTEDPIDEALDDQSESDSNENPTPDESN</sequence>
<protein>
    <recommendedName>
        <fullName evidence="4">Caspase family p20 domain-containing protein</fullName>
    </recommendedName>
</protein>
<organism evidence="2 3">
    <name type="scientific">Tritrichomonas musculus</name>
    <dbReference type="NCBI Taxonomy" id="1915356"/>
    <lineage>
        <taxon>Eukaryota</taxon>
        <taxon>Metamonada</taxon>
        <taxon>Parabasalia</taxon>
        <taxon>Tritrichomonadida</taxon>
        <taxon>Tritrichomonadidae</taxon>
        <taxon>Tritrichomonas</taxon>
    </lineage>
</organism>
<feature type="compositionally biased region" description="Acidic residues" evidence="1">
    <location>
        <begin position="310"/>
        <end position="324"/>
    </location>
</feature>
<evidence type="ECO:0000313" key="2">
    <source>
        <dbReference type="EMBL" id="KAK8840071.1"/>
    </source>
</evidence>
<dbReference type="EMBL" id="JAPFFF010000048">
    <property type="protein sequence ID" value="KAK8840071.1"/>
    <property type="molecule type" value="Genomic_DNA"/>
</dbReference>
<keyword evidence="3" id="KW-1185">Reference proteome</keyword>
<dbReference type="Proteomes" id="UP001470230">
    <property type="component" value="Unassembled WGS sequence"/>
</dbReference>